<organism evidence="2 3">
    <name type="scientific">Theobroma cacao</name>
    <name type="common">Cacao</name>
    <name type="synonym">Cocoa</name>
    <dbReference type="NCBI Taxonomy" id="3641"/>
    <lineage>
        <taxon>Eukaryota</taxon>
        <taxon>Viridiplantae</taxon>
        <taxon>Streptophyta</taxon>
        <taxon>Embryophyta</taxon>
        <taxon>Tracheophyta</taxon>
        <taxon>Spermatophyta</taxon>
        <taxon>Magnoliopsida</taxon>
        <taxon>eudicotyledons</taxon>
        <taxon>Gunneridae</taxon>
        <taxon>Pentapetalae</taxon>
        <taxon>rosids</taxon>
        <taxon>malvids</taxon>
        <taxon>Malvales</taxon>
        <taxon>Malvaceae</taxon>
        <taxon>Byttnerioideae</taxon>
        <taxon>Theobroma</taxon>
    </lineage>
</organism>
<dbReference type="RefSeq" id="XP_017970429.1">
    <property type="nucleotide sequence ID" value="XM_018114940.1"/>
</dbReference>
<dbReference type="KEGG" id="tcc:108660681"/>
<reference evidence="3" key="2">
    <citation type="submission" date="2025-08" db="UniProtKB">
        <authorList>
            <consortium name="RefSeq"/>
        </authorList>
    </citation>
    <scope>IDENTIFICATION</scope>
</reference>
<accession>A0AB32VW52</accession>
<evidence type="ECO:0000313" key="3">
    <source>
        <dbReference type="RefSeq" id="XP_017970429.1"/>
    </source>
</evidence>
<dbReference type="Gramene" id="Tc02v2_t019390.1">
    <property type="protein sequence ID" value="Tc02v2_p019390.1"/>
    <property type="gene ID" value="Tc02v2_g019390"/>
</dbReference>
<name>A0AB32VW52_THECC</name>
<protein>
    <submittedName>
        <fullName evidence="3">Uncharacterized protein LOC108660681</fullName>
    </submittedName>
</protein>
<dbReference type="AlphaFoldDB" id="A0AB32VW52"/>
<dbReference type="PANTHER" id="PTHR47592">
    <property type="entry name" value="PBF68 PROTEIN"/>
    <property type="match status" value="1"/>
</dbReference>
<evidence type="ECO:0000256" key="1">
    <source>
        <dbReference type="SAM" id="SignalP"/>
    </source>
</evidence>
<dbReference type="GeneID" id="108660681"/>
<keyword evidence="1" id="KW-0732">Signal</keyword>
<proteinExistence type="predicted"/>
<feature type="signal peptide" evidence="1">
    <location>
        <begin position="1"/>
        <end position="15"/>
    </location>
</feature>
<evidence type="ECO:0000313" key="2">
    <source>
        <dbReference type="Proteomes" id="UP000694886"/>
    </source>
</evidence>
<reference evidence="2" key="1">
    <citation type="journal article" date="1997" name="Nucleic Acids Res.">
        <title>tRNAscan-SE: a program for improved detection of transfer RNA genes in genomic sequence.</title>
        <authorList>
            <person name="Lowe T.M."/>
            <person name="Eddy S.R."/>
        </authorList>
    </citation>
    <scope>NUCLEOTIDE SEQUENCE [LARGE SCALE GENOMIC DNA]</scope>
    <source>
        <strain evidence="2">r\B97-61/B2</strain>
    </source>
</reference>
<sequence>MRFLLITLKVTYVLDTPPPNEKGDEESVDRTRLRQKWDNDDYICMGHILNGISDALFDAYQSEASEKQLWDKLEVRYMVEDASNKKFLVCHFNNYKMVDNRSVMEQLHELERILNTFKQYGLKMDEVIVVSLVIDKLPPSWRDTKKTLKHKKEDMSLEDLGNHLRIKEDYHKQ</sequence>
<dbReference type="Pfam" id="PF14223">
    <property type="entry name" value="Retrotran_gag_2"/>
    <property type="match status" value="1"/>
</dbReference>
<feature type="chain" id="PRO_5044250566" evidence="1">
    <location>
        <begin position="16"/>
        <end position="173"/>
    </location>
</feature>
<gene>
    <name evidence="3" type="primary">LOC108660681</name>
</gene>
<dbReference type="Proteomes" id="UP000694886">
    <property type="component" value="Chromosome 2"/>
</dbReference>
<dbReference type="PANTHER" id="PTHR47592:SF29">
    <property type="entry name" value="ZINC FINGER, CCHC-TYPE"/>
    <property type="match status" value="1"/>
</dbReference>